<dbReference type="EMBL" id="JAEAOA010002350">
    <property type="protein sequence ID" value="KAK3601801.1"/>
    <property type="molecule type" value="Genomic_DNA"/>
</dbReference>
<evidence type="ECO:0000256" key="1">
    <source>
        <dbReference type="ARBA" id="ARBA00004613"/>
    </source>
</evidence>
<dbReference type="GO" id="GO:0006644">
    <property type="term" value="P:phospholipid metabolic process"/>
    <property type="evidence" value="ECO:0007669"/>
    <property type="project" value="InterPro"/>
</dbReference>
<comment type="subcellular location">
    <subcellularLocation>
        <location evidence="1">Secreted</location>
    </subcellularLocation>
</comment>
<proteinExistence type="predicted"/>
<dbReference type="GO" id="GO:0005509">
    <property type="term" value="F:calcium ion binding"/>
    <property type="evidence" value="ECO:0007669"/>
    <property type="project" value="InterPro"/>
</dbReference>
<dbReference type="GO" id="GO:0005576">
    <property type="term" value="C:extracellular region"/>
    <property type="evidence" value="ECO:0007669"/>
    <property type="project" value="UniProtKB-SubCell"/>
</dbReference>
<keyword evidence="2" id="KW-0964">Secreted</keyword>
<dbReference type="InterPro" id="IPR010711">
    <property type="entry name" value="PLA2G12"/>
</dbReference>
<accession>A0AAE0W521</accession>
<dbReference type="GO" id="GO:0004623">
    <property type="term" value="F:phospholipase A2 activity"/>
    <property type="evidence" value="ECO:0007669"/>
    <property type="project" value="InterPro"/>
</dbReference>
<dbReference type="Gene3D" id="1.20.90.10">
    <property type="entry name" value="Phospholipase A2 domain"/>
    <property type="match status" value="1"/>
</dbReference>
<dbReference type="Pfam" id="PF06951">
    <property type="entry name" value="PLA2G12"/>
    <property type="match status" value="1"/>
</dbReference>
<sequence>MMIKAKEAHMYVTFHIERFILILDLSTLPEIAECCDAHDKCYDTCNKDKLDCDKTFKKSLEKKCKDLKYFLNDDQSQACHATAMVIYPEVYAVGCERYQDSQTKRVNAIYHGKRTNFEKC</sequence>
<dbReference type="Proteomes" id="UP001195483">
    <property type="component" value="Unassembled WGS sequence"/>
</dbReference>
<reference evidence="3" key="2">
    <citation type="journal article" date="2021" name="Genome Biol. Evol.">
        <title>Developing a high-quality reference genome for a parasitic bivalve with doubly uniparental inheritance (Bivalvia: Unionida).</title>
        <authorList>
            <person name="Smith C.H."/>
        </authorList>
    </citation>
    <scope>NUCLEOTIDE SEQUENCE</scope>
    <source>
        <strain evidence="3">CHS0354</strain>
        <tissue evidence="3">Mantle</tissue>
    </source>
</reference>
<dbReference type="PANTHER" id="PTHR12824:SF8">
    <property type="entry name" value="GXIVSPLA2, ISOFORM A"/>
    <property type="match status" value="1"/>
</dbReference>
<evidence type="ECO:0000313" key="4">
    <source>
        <dbReference type="Proteomes" id="UP001195483"/>
    </source>
</evidence>
<protein>
    <submittedName>
        <fullName evidence="3">Uncharacterized protein</fullName>
    </submittedName>
</protein>
<name>A0AAE0W521_9BIVA</name>
<reference evidence="3" key="1">
    <citation type="journal article" date="2021" name="Genome Biol. Evol.">
        <title>A High-Quality Reference Genome for a Parasitic Bivalve with Doubly Uniparental Inheritance (Bivalvia: Unionida).</title>
        <authorList>
            <person name="Smith C.H."/>
        </authorList>
    </citation>
    <scope>NUCLEOTIDE SEQUENCE</scope>
    <source>
        <strain evidence="3">CHS0354</strain>
    </source>
</reference>
<organism evidence="3 4">
    <name type="scientific">Potamilus streckersoni</name>
    <dbReference type="NCBI Taxonomy" id="2493646"/>
    <lineage>
        <taxon>Eukaryota</taxon>
        <taxon>Metazoa</taxon>
        <taxon>Spiralia</taxon>
        <taxon>Lophotrochozoa</taxon>
        <taxon>Mollusca</taxon>
        <taxon>Bivalvia</taxon>
        <taxon>Autobranchia</taxon>
        <taxon>Heteroconchia</taxon>
        <taxon>Palaeoheterodonta</taxon>
        <taxon>Unionida</taxon>
        <taxon>Unionoidea</taxon>
        <taxon>Unionidae</taxon>
        <taxon>Ambleminae</taxon>
        <taxon>Lampsilini</taxon>
        <taxon>Potamilus</taxon>
    </lineage>
</organism>
<dbReference type="InterPro" id="IPR036444">
    <property type="entry name" value="PLipase_A2_dom_sf"/>
</dbReference>
<dbReference type="InterPro" id="IPR033113">
    <property type="entry name" value="PLA2_histidine"/>
</dbReference>
<dbReference type="PROSITE" id="PS00118">
    <property type="entry name" value="PA2_HIS"/>
    <property type="match status" value="1"/>
</dbReference>
<dbReference type="PANTHER" id="PTHR12824">
    <property type="entry name" value="GROUP XII SECRETORY PHOSPHOLIPASE A2 FAMILY MEMBER"/>
    <property type="match status" value="1"/>
</dbReference>
<keyword evidence="4" id="KW-1185">Reference proteome</keyword>
<dbReference type="GO" id="GO:0016042">
    <property type="term" value="P:lipid catabolic process"/>
    <property type="evidence" value="ECO:0007669"/>
    <property type="project" value="InterPro"/>
</dbReference>
<reference evidence="3" key="3">
    <citation type="submission" date="2023-05" db="EMBL/GenBank/DDBJ databases">
        <authorList>
            <person name="Smith C.H."/>
        </authorList>
    </citation>
    <scope>NUCLEOTIDE SEQUENCE</scope>
    <source>
        <strain evidence="3">CHS0354</strain>
        <tissue evidence="3">Mantle</tissue>
    </source>
</reference>
<evidence type="ECO:0000313" key="3">
    <source>
        <dbReference type="EMBL" id="KAK3601801.1"/>
    </source>
</evidence>
<comment type="caution">
    <text evidence="3">The sequence shown here is derived from an EMBL/GenBank/DDBJ whole genome shotgun (WGS) entry which is preliminary data.</text>
</comment>
<gene>
    <name evidence="3" type="ORF">CHS0354_041717</name>
</gene>
<evidence type="ECO:0000256" key="2">
    <source>
        <dbReference type="ARBA" id="ARBA00022525"/>
    </source>
</evidence>
<dbReference type="AlphaFoldDB" id="A0AAE0W521"/>
<dbReference type="GO" id="GO:0050482">
    <property type="term" value="P:arachidonate secretion"/>
    <property type="evidence" value="ECO:0007669"/>
    <property type="project" value="InterPro"/>
</dbReference>
<dbReference type="SUPFAM" id="SSF48619">
    <property type="entry name" value="Phospholipase A2, PLA2"/>
    <property type="match status" value="1"/>
</dbReference>